<protein>
    <submittedName>
        <fullName evidence="1">Uncharacterized protein</fullName>
    </submittedName>
</protein>
<evidence type="ECO:0000313" key="1">
    <source>
        <dbReference type="EMBL" id="MPM95773.1"/>
    </source>
</evidence>
<sequence length="37" mass="4655">MSIKYLEAFKAYCTKEREEFTFEGLKRFYRRSKQTIR</sequence>
<reference evidence="1" key="1">
    <citation type="submission" date="2019-08" db="EMBL/GenBank/DDBJ databases">
        <authorList>
            <person name="Kucharzyk K."/>
            <person name="Murdoch R.W."/>
            <person name="Higgins S."/>
            <person name="Loffler F."/>
        </authorList>
    </citation>
    <scope>NUCLEOTIDE SEQUENCE</scope>
</reference>
<accession>A0A645E4P8</accession>
<dbReference type="AlphaFoldDB" id="A0A645E4P8"/>
<dbReference type="EMBL" id="VSSQ01042226">
    <property type="protein sequence ID" value="MPM95773.1"/>
    <property type="molecule type" value="Genomic_DNA"/>
</dbReference>
<proteinExistence type="predicted"/>
<name>A0A645E4P8_9ZZZZ</name>
<organism evidence="1">
    <name type="scientific">bioreactor metagenome</name>
    <dbReference type="NCBI Taxonomy" id="1076179"/>
    <lineage>
        <taxon>unclassified sequences</taxon>
        <taxon>metagenomes</taxon>
        <taxon>ecological metagenomes</taxon>
    </lineage>
</organism>
<comment type="caution">
    <text evidence="1">The sequence shown here is derived from an EMBL/GenBank/DDBJ whole genome shotgun (WGS) entry which is preliminary data.</text>
</comment>
<gene>
    <name evidence="1" type="ORF">SDC9_142928</name>
</gene>